<protein>
    <submittedName>
        <fullName evidence="1">Uncharacterized protein</fullName>
    </submittedName>
</protein>
<name>A0A8S1QWZ5_9CILI</name>
<dbReference type="EMBL" id="CAJJDN010000119">
    <property type="protein sequence ID" value="CAD8118950.1"/>
    <property type="molecule type" value="Genomic_DNA"/>
</dbReference>
<proteinExistence type="predicted"/>
<sequence>MQQNNGQKSGMDWRMKKSVKIDMNEIKIIYKIRDNKNEQRNGVRMIFE</sequence>
<comment type="caution">
    <text evidence="1">The sequence shown here is derived from an EMBL/GenBank/DDBJ whole genome shotgun (WGS) entry which is preliminary data.</text>
</comment>
<organism evidence="1 2">
    <name type="scientific">Paramecium sonneborni</name>
    <dbReference type="NCBI Taxonomy" id="65129"/>
    <lineage>
        <taxon>Eukaryota</taxon>
        <taxon>Sar</taxon>
        <taxon>Alveolata</taxon>
        <taxon>Ciliophora</taxon>
        <taxon>Intramacronucleata</taxon>
        <taxon>Oligohymenophorea</taxon>
        <taxon>Peniculida</taxon>
        <taxon>Parameciidae</taxon>
        <taxon>Paramecium</taxon>
    </lineage>
</organism>
<reference evidence="1" key="1">
    <citation type="submission" date="2021-01" db="EMBL/GenBank/DDBJ databases">
        <authorList>
            <consortium name="Genoscope - CEA"/>
            <person name="William W."/>
        </authorList>
    </citation>
    <scope>NUCLEOTIDE SEQUENCE</scope>
</reference>
<evidence type="ECO:0000313" key="2">
    <source>
        <dbReference type="Proteomes" id="UP000692954"/>
    </source>
</evidence>
<accession>A0A8S1QWZ5</accession>
<keyword evidence="2" id="KW-1185">Reference proteome</keyword>
<dbReference type="Proteomes" id="UP000692954">
    <property type="component" value="Unassembled WGS sequence"/>
</dbReference>
<dbReference type="AlphaFoldDB" id="A0A8S1QWZ5"/>
<gene>
    <name evidence="1" type="ORF">PSON_ATCC_30995.1.T1190068</name>
</gene>
<evidence type="ECO:0000313" key="1">
    <source>
        <dbReference type="EMBL" id="CAD8118950.1"/>
    </source>
</evidence>